<evidence type="ECO:0000313" key="4">
    <source>
        <dbReference type="Proteomes" id="UP000612055"/>
    </source>
</evidence>
<evidence type="ECO:0000313" key="3">
    <source>
        <dbReference type="EMBL" id="KAG2498291.1"/>
    </source>
</evidence>
<accession>A0A835YCH8</accession>
<proteinExistence type="predicted"/>
<name>A0A835YCH8_9CHLO</name>
<dbReference type="EMBL" id="JAEHOE010000010">
    <property type="protein sequence ID" value="KAG2498291.1"/>
    <property type="molecule type" value="Genomic_DNA"/>
</dbReference>
<evidence type="ECO:0000256" key="1">
    <source>
        <dbReference type="SAM" id="MobiDB-lite"/>
    </source>
</evidence>
<feature type="region of interest" description="Disordered" evidence="1">
    <location>
        <begin position="254"/>
        <end position="274"/>
    </location>
</feature>
<dbReference type="InterPro" id="IPR050600">
    <property type="entry name" value="SETD3_SETD6_MTase"/>
</dbReference>
<evidence type="ECO:0000259" key="2">
    <source>
        <dbReference type="PROSITE" id="PS50280"/>
    </source>
</evidence>
<dbReference type="InterPro" id="IPR046341">
    <property type="entry name" value="SET_dom_sf"/>
</dbReference>
<comment type="caution">
    <text evidence="3">The sequence shown here is derived from an EMBL/GenBank/DDBJ whole genome shotgun (WGS) entry which is preliminary data.</text>
</comment>
<dbReference type="Proteomes" id="UP000612055">
    <property type="component" value="Unassembled WGS sequence"/>
</dbReference>
<dbReference type="PANTHER" id="PTHR13271">
    <property type="entry name" value="UNCHARACTERIZED PUTATIVE METHYLTRANSFERASE"/>
    <property type="match status" value="1"/>
</dbReference>
<dbReference type="CDD" id="cd10527">
    <property type="entry name" value="SET_LSMT"/>
    <property type="match status" value="1"/>
</dbReference>
<dbReference type="PANTHER" id="PTHR13271:SF151">
    <property type="entry name" value="SET DOMAIN-CONTAINING PROTEIN 4"/>
    <property type="match status" value="1"/>
</dbReference>
<reference evidence="3" key="1">
    <citation type="journal article" date="2020" name="bioRxiv">
        <title>Comparative genomics of Chlamydomonas.</title>
        <authorList>
            <person name="Craig R.J."/>
            <person name="Hasan A.R."/>
            <person name="Ness R.W."/>
            <person name="Keightley P.D."/>
        </authorList>
    </citation>
    <scope>NUCLEOTIDE SEQUENCE</scope>
    <source>
        <strain evidence="3">CCAP 11/70</strain>
    </source>
</reference>
<dbReference type="PROSITE" id="PS50280">
    <property type="entry name" value="SET"/>
    <property type="match status" value="1"/>
</dbReference>
<dbReference type="Pfam" id="PF00856">
    <property type="entry name" value="SET"/>
    <property type="match status" value="1"/>
</dbReference>
<feature type="domain" description="SET" evidence="2">
    <location>
        <begin position="14"/>
        <end position="220"/>
    </location>
</feature>
<dbReference type="AlphaFoldDB" id="A0A835YCH8"/>
<dbReference type="OrthoDB" id="524382at2759"/>
<dbReference type="GO" id="GO:0016279">
    <property type="term" value="F:protein-lysine N-methyltransferase activity"/>
    <property type="evidence" value="ECO:0007669"/>
    <property type="project" value="TreeGrafter"/>
</dbReference>
<protein>
    <recommendedName>
        <fullName evidence="2">SET domain-containing protein</fullName>
    </recommendedName>
</protein>
<organism evidence="3 4">
    <name type="scientific">Edaphochlamys debaryana</name>
    <dbReference type="NCBI Taxonomy" id="47281"/>
    <lineage>
        <taxon>Eukaryota</taxon>
        <taxon>Viridiplantae</taxon>
        <taxon>Chlorophyta</taxon>
        <taxon>core chlorophytes</taxon>
        <taxon>Chlorophyceae</taxon>
        <taxon>CS clade</taxon>
        <taxon>Chlamydomonadales</taxon>
        <taxon>Chlamydomonadales incertae sedis</taxon>
        <taxon>Edaphochlamys</taxon>
    </lineage>
</organism>
<sequence length="337" mass="38293">MFKWVKDLGGTVNAEVKLNKDGVRGLFTTKGIKRDEPICSIPAAAIMNVAGYNDSFAVPTLAVLKEWKLGAQSRFKPYVDMWPGPEGLVNSCNMDLKYVPMWKNDYCESSGRERNHADWHKHAMALLDGSLNPDIEYTVQEVMGADPVTVDDLKYACAISSTRYVSSARRRRLLMAPVFDLANHDRNCANYLSAYDTADFLHLLAGEDMAANTEVCYSYGALRDDYALAHYGFMPPLEDPPRLAYVDHPEFSEGHYSHDNAPSEEPFQGTPEEMRRELQRLKGIRVQIKNTPDALPPQPKGQDYVYDMLKELEWRRLNALEYEIKRLAFALNEKVEL</sequence>
<dbReference type="InterPro" id="IPR001214">
    <property type="entry name" value="SET_dom"/>
</dbReference>
<dbReference type="Gene3D" id="3.90.1410.10">
    <property type="entry name" value="set domain protein methyltransferase, domain 1"/>
    <property type="match status" value="1"/>
</dbReference>
<dbReference type="SUPFAM" id="SSF82199">
    <property type="entry name" value="SET domain"/>
    <property type="match status" value="1"/>
</dbReference>
<gene>
    <name evidence="3" type="ORF">HYH03_003552</name>
</gene>
<keyword evidence="4" id="KW-1185">Reference proteome</keyword>